<dbReference type="Proteomes" id="UP000039046">
    <property type="component" value="Unassembled WGS sequence"/>
</dbReference>
<proteinExistence type="predicted"/>
<gene>
    <name evidence="3" type="ORF">VHEMI08391</name>
</gene>
<dbReference type="InterPro" id="IPR029058">
    <property type="entry name" value="AB_hydrolase_fold"/>
</dbReference>
<dbReference type="EMBL" id="CDHN01000005">
    <property type="protein sequence ID" value="CEJ92760.1"/>
    <property type="molecule type" value="Genomic_DNA"/>
</dbReference>
<keyword evidence="1" id="KW-0378">Hydrolase</keyword>
<dbReference type="AlphaFoldDB" id="A0A0A1TN51"/>
<dbReference type="HOGENOM" id="CLU_012494_6_3_1"/>
<protein>
    <recommendedName>
        <fullName evidence="2">Alpha/beta hydrolase fold-3 domain-containing protein</fullName>
    </recommendedName>
</protein>
<evidence type="ECO:0000313" key="4">
    <source>
        <dbReference type="Proteomes" id="UP000039046"/>
    </source>
</evidence>
<evidence type="ECO:0000313" key="3">
    <source>
        <dbReference type="EMBL" id="CEJ92760.1"/>
    </source>
</evidence>
<evidence type="ECO:0000259" key="2">
    <source>
        <dbReference type="Pfam" id="PF07859"/>
    </source>
</evidence>
<dbReference type="Pfam" id="PF07859">
    <property type="entry name" value="Abhydrolase_3"/>
    <property type="match status" value="1"/>
</dbReference>
<organism evidence="3 4">
    <name type="scientific">[Torrubiella] hemipterigena</name>
    <dbReference type="NCBI Taxonomy" id="1531966"/>
    <lineage>
        <taxon>Eukaryota</taxon>
        <taxon>Fungi</taxon>
        <taxon>Dikarya</taxon>
        <taxon>Ascomycota</taxon>
        <taxon>Pezizomycotina</taxon>
        <taxon>Sordariomycetes</taxon>
        <taxon>Hypocreomycetidae</taxon>
        <taxon>Hypocreales</taxon>
        <taxon>Clavicipitaceae</taxon>
        <taxon>Clavicipitaceae incertae sedis</taxon>
        <taxon>'Torrubiella' clade</taxon>
    </lineage>
</organism>
<feature type="domain" description="Alpha/beta hydrolase fold-3" evidence="2">
    <location>
        <begin position="77"/>
        <end position="292"/>
    </location>
</feature>
<evidence type="ECO:0000256" key="1">
    <source>
        <dbReference type="ARBA" id="ARBA00022801"/>
    </source>
</evidence>
<dbReference type="PANTHER" id="PTHR48081">
    <property type="entry name" value="AB HYDROLASE SUPERFAMILY PROTEIN C4A8.06C"/>
    <property type="match status" value="1"/>
</dbReference>
<dbReference type="InterPro" id="IPR013094">
    <property type="entry name" value="AB_hydrolase_3"/>
</dbReference>
<dbReference type="InterPro" id="IPR050300">
    <property type="entry name" value="GDXG_lipolytic_enzyme"/>
</dbReference>
<dbReference type="SUPFAM" id="SSF53474">
    <property type="entry name" value="alpha/beta-Hydrolases"/>
    <property type="match status" value="1"/>
</dbReference>
<dbReference type="OrthoDB" id="4952177at2759"/>
<keyword evidence="4" id="KW-1185">Reference proteome</keyword>
<dbReference type="STRING" id="1531966.A0A0A1TN51"/>
<dbReference type="Gene3D" id="3.40.50.1820">
    <property type="entry name" value="alpha/beta hydrolase"/>
    <property type="match status" value="1"/>
</dbReference>
<reference evidence="3 4" key="1">
    <citation type="journal article" date="2015" name="Genome Announc.">
        <title>Draft Genome Sequence and Gene Annotation of the Entomopathogenic Fungus Verticillium hemipterigenum.</title>
        <authorList>
            <person name="Horn F."/>
            <person name="Habel A."/>
            <person name="Scharf D.H."/>
            <person name="Dworschak J."/>
            <person name="Brakhage A.A."/>
            <person name="Guthke R."/>
            <person name="Hertweck C."/>
            <person name="Linde J."/>
        </authorList>
    </citation>
    <scope>NUCLEOTIDE SEQUENCE [LARGE SCALE GENOMIC DNA]</scope>
</reference>
<accession>A0A0A1TN51</accession>
<dbReference type="GO" id="GO:0016787">
    <property type="term" value="F:hydrolase activity"/>
    <property type="evidence" value="ECO:0007669"/>
    <property type="project" value="UniProtKB-KW"/>
</dbReference>
<name>A0A0A1TN51_9HYPO</name>
<dbReference type="PANTHER" id="PTHR48081:SF8">
    <property type="entry name" value="ALPHA_BETA HYDROLASE FOLD-3 DOMAIN-CONTAINING PROTEIN-RELATED"/>
    <property type="match status" value="1"/>
</dbReference>
<sequence length="318" mass="34462">MIAPDWIEYENANGGRFSLSGSAEEIISQVKQLSARVAPSETVPNNLTIENRLAGSIGVRVYTPKIQNASHQLPVCLFSHGGGFIAGSLDSEDDFCRWIATTIGCIVVSIDYRLGPENKLPTMLEDVVSVYKWVCQPENALLGEQGELFAMGGSAGGALSLALANYICKESANGNQLRKLDGVIALTPITLHPDNVPTEHVAGYTSYTENADAPIMGSHAMRIYLNAVDAVPTDQSIFTALSPRLADFPPVYVGTCGADPLRDDGRVMVNLLRKSGVKVVADHYPGYPHIFWIFRQFAGSALFYENLERGIKSILQSI</sequence>